<dbReference type="PANTHER" id="PTHR21064">
    <property type="entry name" value="AMINOGLYCOSIDE PHOSPHOTRANSFERASE DOMAIN-CONTAINING PROTEIN-RELATED"/>
    <property type="match status" value="1"/>
</dbReference>
<dbReference type="InterPro" id="IPR011009">
    <property type="entry name" value="Kinase-like_dom_sf"/>
</dbReference>
<dbReference type="Pfam" id="PF01636">
    <property type="entry name" value="APH"/>
    <property type="match status" value="1"/>
</dbReference>
<dbReference type="Gene3D" id="3.90.1200.10">
    <property type="match status" value="1"/>
</dbReference>
<dbReference type="PANTHER" id="PTHR21064:SF6">
    <property type="entry name" value="AMINOGLYCOSIDE PHOSPHOTRANSFERASE DOMAIN-CONTAINING PROTEIN"/>
    <property type="match status" value="1"/>
</dbReference>
<evidence type="ECO:0000256" key="1">
    <source>
        <dbReference type="ARBA" id="ARBA00038240"/>
    </source>
</evidence>
<accession>A0A941INA5</accession>
<sequence>MTVTAPHLVHGMGTEEVAPDWPALTAEEVAAVLRAYPEASGRDVRLAWLSPRPLSAAALVSCGGGGGAAEFFVKRHHASVRTAASLREEHRFLRHLKSRGAPVVHVLADGDGRTVVQRDVWNYEVHTVGVGHDLYRDAISWSPFAQPDHAYAAGEALARLHQAAAGFHAPHREPAPLIAGFSVFAAADPLAAVEAYAAERPAVAAELDGRPGWREDLTRWHLPFHQRLRPWLADLESSWVHGDFHASNLLWRDGRVSSVIDFSLCDRAYAVHDLATAIERNAVEWIELDAKGAAAVHLDTARALIAGYRHVRELSPAERAALPELLPLCHVDYALSEIDYFHGVTGSASNTELAYRYLVDHTAWFAGPDGSALLATIREELAR</sequence>
<comment type="caution">
    <text evidence="3">The sequence shown here is derived from an EMBL/GenBank/DDBJ whole genome shotgun (WGS) entry which is preliminary data.</text>
</comment>
<evidence type="ECO:0000313" key="4">
    <source>
        <dbReference type="Proteomes" id="UP000675781"/>
    </source>
</evidence>
<protein>
    <submittedName>
        <fullName evidence="3">Phosphotransferase</fullName>
    </submittedName>
</protein>
<feature type="domain" description="Aminoglycoside phosphotransferase" evidence="2">
    <location>
        <begin position="68"/>
        <end position="311"/>
    </location>
</feature>
<evidence type="ECO:0000313" key="3">
    <source>
        <dbReference type="EMBL" id="MBR7831807.1"/>
    </source>
</evidence>
<gene>
    <name evidence="3" type="ORF">KDL01_00960</name>
</gene>
<dbReference type="InterPro" id="IPR002575">
    <property type="entry name" value="Aminoglycoside_PTrfase"/>
</dbReference>
<dbReference type="GO" id="GO:0009088">
    <property type="term" value="P:threonine biosynthetic process"/>
    <property type="evidence" value="ECO:0007669"/>
    <property type="project" value="TreeGrafter"/>
</dbReference>
<proteinExistence type="inferred from homology"/>
<reference evidence="3" key="1">
    <citation type="submission" date="2021-04" db="EMBL/GenBank/DDBJ databases">
        <title>Genome based classification of Actinospica acidithermotolerans sp. nov., an actinobacterium isolated from an Indonesian hot spring.</title>
        <authorList>
            <person name="Kusuma A.B."/>
            <person name="Putra K.E."/>
            <person name="Nafisah S."/>
            <person name="Loh J."/>
            <person name="Nouioui I."/>
            <person name="Goodfellow M."/>
        </authorList>
    </citation>
    <scope>NUCLEOTIDE SEQUENCE</scope>
    <source>
        <strain evidence="3">CSCA 57</strain>
    </source>
</reference>
<dbReference type="RefSeq" id="WP_212526336.1">
    <property type="nucleotide sequence ID" value="NZ_JAGSOG010000002.1"/>
</dbReference>
<name>A0A941INA5_9ACTN</name>
<dbReference type="InterPro" id="IPR050249">
    <property type="entry name" value="Pseudomonas-type_ThrB"/>
</dbReference>
<dbReference type="GO" id="GO:0004413">
    <property type="term" value="F:homoserine kinase activity"/>
    <property type="evidence" value="ECO:0007669"/>
    <property type="project" value="TreeGrafter"/>
</dbReference>
<dbReference type="SUPFAM" id="SSF56112">
    <property type="entry name" value="Protein kinase-like (PK-like)"/>
    <property type="match status" value="1"/>
</dbReference>
<dbReference type="Proteomes" id="UP000675781">
    <property type="component" value="Unassembled WGS sequence"/>
</dbReference>
<organism evidence="3 4">
    <name type="scientific">Actinospica durhamensis</name>
    <dbReference type="NCBI Taxonomy" id="1508375"/>
    <lineage>
        <taxon>Bacteria</taxon>
        <taxon>Bacillati</taxon>
        <taxon>Actinomycetota</taxon>
        <taxon>Actinomycetes</taxon>
        <taxon>Catenulisporales</taxon>
        <taxon>Actinospicaceae</taxon>
        <taxon>Actinospica</taxon>
    </lineage>
</organism>
<dbReference type="EMBL" id="JAGSOG010000002">
    <property type="protein sequence ID" value="MBR7831807.1"/>
    <property type="molecule type" value="Genomic_DNA"/>
</dbReference>
<comment type="similarity">
    <text evidence="1">Belongs to the pseudomonas-type ThrB family.</text>
</comment>
<evidence type="ECO:0000259" key="2">
    <source>
        <dbReference type="Pfam" id="PF01636"/>
    </source>
</evidence>
<keyword evidence="4" id="KW-1185">Reference proteome</keyword>
<dbReference type="AlphaFoldDB" id="A0A941INA5"/>